<evidence type="ECO:0000256" key="2">
    <source>
        <dbReference type="SAM" id="MobiDB-lite"/>
    </source>
</evidence>
<accession>A0A8K0X1V6</accession>
<proteinExistence type="predicted"/>
<feature type="domain" description="CID" evidence="3">
    <location>
        <begin position="472"/>
        <end position="665"/>
    </location>
</feature>
<feature type="compositionally biased region" description="Acidic residues" evidence="2">
    <location>
        <begin position="708"/>
        <end position="767"/>
    </location>
</feature>
<evidence type="ECO:0000259" key="3">
    <source>
        <dbReference type="PROSITE" id="PS51391"/>
    </source>
</evidence>
<feature type="compositionally biased region" description="Basic and acidic residues" evidence="2">
    <location>
        <begin position="535"/>
        <end position="551"/>
    </location>
</feature>
<dbReference type="SMART" id="SM00582">
    <property type="entry name" value="RPR"/>
    <property type="match status" value="1"/>
</dbReference>
<feature type="region of interest" description="Disordered" evidence="2">
    <location>
        <begin position="1"/>
        <end position="30"/>
    </location>
</feature>
<evidence type="ECO:0000256" key="1">
    <source>
        <dbReference type="ARBA" id="ARBA00022884"/>
    </source>
</evidence>
<dbReference type="InterPro" id="IPR006569">
    <property type="entry name" value="CID_dom"/>
</dbReference>
<dbReference type="PROSITE" id="PS51391">
    <property type="entry name" value="CID"/>
    <property type="match status" value="1"/>
</dbReference>
<dbReference type="InterPro" id="IPR035967">
    <property type="entry name" value="SWAP/Surp_sf"/>
</dbReference>
<dbReference type="PANTHER" id="PTHR23140:SF0">
    <property type="entry name" value="U2 SNRNP-ASSOCIATED SURP MOTIF-CONTAINING PROTEIN"/>
    <property type="match status" value="1"/>
</dbReference>
<reference evidence="4" key="1">
    <citation type="journal article" date="2021" name="Nat. Commun.">
        <title>Genetic determinants of endophytism in the Arabidopsis root mycobiome.</title>
        <authorList>
            <person name="Mesny F."/>
            <person name="Miyauchi S."/>
            <person name="Thiergart T."/>
            <person name="Pickel B."/>
            <person name="Atanasova L."/>
            <person name="Karlsson M."/>
            <person name="Huettel B."/>
            <person name="Barry K.W."/>
            <person name="Haridas S."/>
            <person name="Chen C."/>
            <person name="Bauer D."/>
            <person name="Andreopoulos W."/>
            <person name="Pangilinan J."/>
            <person name="LaButti K."/>
            <person name="Riley R."/>
            <person name="Lipzen A."/>
            <person name="Clum A."/>
            <person name="Drula E."/>
            <person name="Henrissat B."/>
            <person name="Kohler A."/>
            <person name="Grigoriev I.V."/>
            <person name="Martin F.M."/>
            <person name="Hacquard S."/>
        </authorList>
    </citation>
    <scope>NUCLEOTIDE SEQUENCE</scope>
    <source>
        <strain evidence="4">MPI-CAGE-AT-0016</strain>
    </source>
</reference>
<feature type="compositionally biased region" description="Basic and acidic residues" evidence="2">
    <location>
        <begin position="51"/>
        <end position="61"/>
    </location>
</feature>
<feature type="region of interest" description="Disordered" evidence="2">
    <location>
        <begin position="532"/>
        <end position="566"/>
    </location>
</feature>
<evidence type="ECO:0000313" key="4">
    <source>
        <dbReference type="EMBL" id="KAH7357785.1"/>
    </source>
</evidence>
<feature type="region of interest" description="Disordered" evidence="2">
    <location>
        <begin position="51"/>
        <end position="171"/>
    </location>
</feature>
<feature type="compositionally biased region" description="Low complexity" evidence="2">
    <location>
        <begin position="98"/>
        <end position="119"/>
    </location>
</feature>
<dbReference type="PANTHER" id="PTHR23140">
    <property type="entry name" value="RNA PROCESSING PROTEIN LD23810P"/>
    <property type="match status" value="1"/>
</dbReference>
<dbReference type="Gene3D" id="1.10.10.790">
    <property type="entry name" value="Surp module"/>
    <property type="match status" value="1"/>
</dbReference>
<organism evidence="4 5">
    <name type="scientific">Plectosphaerella cucumerina</name>
    <dbReference type="NCBI Taxonomy" id="40658"/>
    <lineage>
        <taxon>Eukaryota</taxon>
        <taxon>Fungi</taxon>
        <taxon>Dikarya</taxon>
        <taxon>Ascomycota</taxon>
        <taxon>Pezizomycotina</taxon>
        <taxon>Sordariomycetes</taxon>
        <taxon>Hypocreomycetidae</taxon>
        <taxon>Glomerellales</taxon>
        <taxon>Plectosphaerellaceae</taxon>
        <taxon>Plectosphaerella</taxon>
    </lineage>
</organism>
<sequence>MSSKKIAEFPNVEAKLQKPSKQSAFEKQRAEAEAKRLREAAETAAVLKEFEKSFDNDDDHGYGGASRSSASQGFAPRGQSFGGAPPAVGRRHFGTSNLKSGPGSLGPAPGLKSGPGSLGFAPSSVGKKRGFDSFRQERDRDSRPGPDERNEPLPVSKAFHNSDDEDGGHVENRTNEAIVPRPTLRLSNIPPGTSPAMIKSLMPANLTVENVKMVPATGPTTERKSTVAIVTMSQETPATDMDAAVSALQRRYLGYGFYLNLHRHLSSTVASSLSAASVVTSNTSLPFGAKPISQKQQQGSAGPQHSFQKGFAPPTSYAPSTGNPVNRTGLLHVPVKPPTDVNTLQLINKTIESVLQHGPEFEALLMSRPEVQQEEKWAWIWDARSEGGTWYRWRLWEIVTGADAGGKGGKYIPLFDGSHAWKAPEKKLAFEYTTNIDEFVSDSEYNSSDEEDDENGGEQDQKNGQELEMTFLNPLDKAKLTHLLSRLPTTLSKIRKGDIARVTAFALTHASRGAEEVVDMIVANVEKPFALSTANRDHQRSRENGKPRDISETAEADGDDKPDREDQDYSAASLVGLYAVSDILSSSSTSGIRHAWRFRQSFESALKERKTFEALGLMATKLHWGRLKAEKWKRSVGMILNLWEGWCVFPVEAQELFASTFENPPSAKPAEESNEAAKKGKWKTVDATSLPVTSESEDAERGPPQETQPDDDVAGVPMEEDDVEGQPMEEDDVEGEPMEEEDVQGEPMEEEDVEGEPMEESDDDGDAKDEKGPNQSPRGDSKAASPTAIGGKVEGASDHAATHAPVAAQMSSKPVGPGRRRMRAVDMFDSGASDDGN</sequence>
<dbReference type="EMBL" id="JAGPXD010000004">
    <property type="protein sequence ID" value="KAH7357785.1"/>
    <property type="molecule type" value="Genomic_DNA"/>
</dbReference>
<protein>
    <submittedName>
        <fullName evidence="4">Coatamer subunit protein</fullName>
    </submittedName>
</protein>
<dbReference type="InterPro" id="IPR008942">
    <property type="entry name" value="ENTH_VHS"/>
</dbReference>
<dbReference type="Proteomes" id="UP000813385">
    <property type="component" value="Unassembled WGS sequence"/>
</dbReference>
<dbReference type="AlphaFoldDB" id="A0A8K0X1V6"/>
<comment type="caution">
    <text evidence="4">The sequence shown here is derived from an EMBL/GenBank/DDBJ whole genome shotgun (WGS) entry which is preliminary data.</text>
</comment>
<feature type="compositionally biased region" description="Basic and acidic residues" evidence="2">
    <location>
        <begin position="669"/>
        <end position="678"/>
    </location>
</feature>
<feature type="region of interest" description="Disordered" evidence="2">
    <location>
        <begin position="441"/>
        <end position="461"/>
    </location>
</feature>
<dbReference type="Gene3D" id="1.25.40.90">
    <property type="match status" value="1"/>
</dbReference>
<dbReference type="InterPro" id="IPR000061">
    <property type="entry name" value="Surp"/>
</dbReference>
<dbReference type="OrthoDB" id="377209at2759"/>
<gene>
    <name evidence="4" type="ORF">B0T11DRAFT_283100</name>
</gene>
<feature type="region of interest" description="Disordered" evidence="2">
    <location>
        <begin position="289"/>
        <end position="324"/>
    </location>
</feature>
<feature type="compositionally biased region" description="Basic and acidic residues" evidence="2">
    <location>
        <begin position="129"/>
        <end position="151"/>
    </location>
</feature>
<feature type="compositionally biased region" description="Polar residues" evidence="2">
    <location>
        <begin position="293"/>
        <end position="307"/>
    </location>
</feature>
<feature type="region of interest" description="Disordered" evidence="2">
    <location>
        <begin position="663"/>
        <end position="837"/>
    </location>
</feature>
<keyword evidence="1" id="KW-0694">RNA-binding</keyword>
<dbReference type="SUPFAM" id="SSF109905">
    <property type="entry name" value="Surp module (SWAP domain)"/>
    <property type="match status" value="1"/>
</dbReference>
<name>A0A8K0X1V6_9PEZI</name>
<feature type="compositionally biased region" description="Acidic residues" evidence="2">
    <location>
        <begin position="447"/>
        <end position="457"/>
    </location>
</feature>
<dbReference type="GO" id="GO:0005634">
    <property type="term" value="C:nucleus"/>
    <property type="evidence" value="ECO:0007669"/>
    <property type="project" value="TreeGrafter"/>
</dbReference>
<dbReference type="Pfam" id="PF01805">
    <property type="entry name" value="Surp"/>
    <property type="match status" value="1"/>
</dbReference>
<dbReference type="GO" id="GO:0006396">
    <property type="term" value="P:RNA processing"/>
    <property type="evidence" value="ECO:0007669"/>
    <property type="project" value="InterPro"/>
</dbReference>
<keyword evidence="5" id="KW-1185">Reference proteome</keyword>
<dbReference type="GO" id="GO:0003723">
    <property type="term" value="F:RNA binding"/>
    <property type="evidence" value="ECO:0007669"/>
    <property type="project" value="UniProtKB-KW"/>
</dbReference>
<evidence type="ECO:0000313" key="5">
    <source>
        <dbReference type="Proteomes" id="UP000813385"/>
    </source>
</evidence>
<dbReference type="InterPro" id="IPR051485">
    <property type="entry name" value="SR-CTD_assoc_factor"/>
</dbReference>